<evidence type="ECO:0000313" key="2">
    <source>
        <dbReference type="Proteomes" id="UP000230423"/>
    </source>
</evidence>
<gene>
    <name evidence="1" type="ORF">TELCIR_25768</name>
</gene>
<organism evidence="1 2">
    <name type="scientific">Teladorsagia circumcincta</name>
    <name type="common">Brown stomach worm</name>
    <name type="synonym">Ostertagia circumcincta</name>
    <dbReference type="NCBI Taxonomy" id="45464"/>
    <lineage>
        <taxon>Eukaryota</taxon>
        <taxon>Metazoa</taxon>
        <taxon>Ecdysozoa</taxon>
        <taxon>Nematoda</taxon>
        <taxon>Chromadorea</taxon>
        <taxon>Rhabditida</taxon>
        <taxon>Rhabditina</taxon>
        <taxon>Rhabditomorpha</taxon>
        <taxon>Strongyloidea</taxon>
        <taxon>Trichostrongylidae</taxon>
        <taxon>Teladorsagia</taxon>
    </lineage>
</organism>
<dbReference type="AlphaFoldDB" id="A0A2G9T4Q8"/>
<dbReference type="EMBL" id="KZ423576">
    <property type="protein sequence ID" value="PIO52918.1"/>
    <property type="molecule type" value="Genomic_DNA"/>
</dbReference>
<dbReference type="Gene3D" id="1.20.1340.10">
    <property type="entry name" value="dopa decarboxylase, N-terminal domain"/>
    <property type="match status" value="1"/>
</dbReference>
<name>A0A2G9T4Q8_TELCI</name>
<reference evidence="1 2" key="1">
    <citation type="submission" date="2015-09" db="EMBL/GenBank/DDBJ databases">
        <title>Draft genome of the parasitic nematode Teladorsagia circumcincta isolate WARC Sus (inbred).</title>
        <authorList>
            <person name="Mitreva M."/>
        </authorList>
    </citation>
    <scope>NUCLEOTIDE SEQUENCE [LARGE SCALE GENOMIC DNA]</scope>
    <source>
        <strain evidence="1 2">S</strain>
    </source>
</reference>
<dbReference type="OrthoDB" id="5858178at2759"/>
<keyword evidence="2" id="KW-1185">Reference proteome</keyword>
<proteinExistence type="predicted"/>
<protein>
    <submittedName>
        <fullName evidence="1">Uncharacterized protein</fullName>
    </submittedName>
</protein>
<accession>A0A2G9T4Q8</accession>
<evidence type="ECO:0000313" key="1">
    <source>
        <dbReference type="EMBL" id="PIO52918.1"/>
    </source>
</evidence>
<sequence>MLDNPVNAPEFMFYLHRLSRIAIDYYEDPTQFNVTTDSSPGFIYRTMSRYPPENPEPFPVICNDLKKKILPGVCTIIVILSNQE</sequence>
<dbReference type="Proteomes" id="UP000230423">
    <property type="component" value="Unassembled WGS sequence"/>
</dbReference>